<dbReference type="AlphaFoldDB" id="A0AAD9KSY6"/>
<evidence type="ECO:0000313" key="2">
    <source>
        <dbReference type="EMBL" id="KAK2177094.1"/>
    </source>
</evidence>
<dbReference type="PANTHER" id="PTHR17604:SF7">
    <property type="entry name" value="TONDU-DOMAIN-CONTAINING GROWTH INHIBITOR, ISOFORM A"/>
    <property type="match status" value="1"/>
</dbReference>
<protein>
    <recommendedName>
        <fullName evidence="4">Transcription cofactor vestigial-like protein 4</fullName>
    </recommendedName>
</protein>
<evidence type="ECO:0000313" key="3">
    <source>
        <dbReference type="Proteomes" id="UP001209878"/>
    </source>
</evidence>
<keyword evidence="3" id="KW-1185">Reference proteome</keyword>
<dbReference type="Pfam" id="PF15245">
    <property type="entry name" value="VGLL4"/>
    <property type="match status" value="1"/>
</dbReference>
<dbReference type="InterPro" id="IPR028184">
    <property type="entry name" value="VGLL4"/>
</dbReference>
<comment type="caution">
    <text evidence="2">The sequence shown here is derived from an EMBL/GenBank/DDBJ whole genome shotgun (WGS) entry which is preliminary data.</text>
</comment>
<feature type="region of interest" description="Disordered" evidence="1">
    <location>
        <begin position="120"/>
        <end position="140"/>
    </location>
</feature>
<gene>
    <name evidence="2" type="ORF">NP493_619g05054</name>
</gene>
<evidence type="ECO:0008006" key="4">
    <source>
        <dbReference type="Google" id="ProtNLM"/>
    </source>
</evidence>
<dbReference type="SMART" id="SM00711">
    <property type="entry name" value="TDU"/>
    <property type="match status" value="3"/>
</dbReference>
<sequence>MTDLYPFMAWTPWHLKGEAALKRNMEHHGSPLKMKRLREQAPCLIQPPAFDFHVAQSNHQAECNRKCAGTQTSFSSFASSAGYCMPPSQPHDVVGVVAPHPASEERFILDLDQYTKSHFAPFLPPSQAHQRPPRPSSYPSLHQMSLAKEEEMDTSNVPLNLTTSAVPPQSRPSVIITRASSFNSTGTPPMYHKSAKRSSSLRNQRETLRNGWREEVTPSEGCDPIEEHFRRSLGKNYPGYMAPSPLSTPHTPAAPSQPTVVAPPTGVAPPTMVAPPMSLTPPAAAAPPPISRTTTAPAVCVVSMTDSAAVSVAGSVDDHFAKSLGATWNKLKEQDEMDMDIRSGSVDDHFAKALGDTWFKLKASQNNSGALSMHGPGVVAPSSPSLPIHSSAMRT</sequence>
<reference evidence="2" key="1">
    <citation type="journal article" date="2023" name="Mol. Biol. Evol.">
        <title>Third-Generation Sequencing Reveals the Adaptive Role of the Epigenome in Three Deep-Sea Polychaetes.</title>
        <authorList>
            <person name="Perez M."/>
            <person name="Aroh O."/>
            <person name="Sun Y."/>
            <person name="Lan Y."/>
            <person name="Juniper S.K."/>
            <person name="Young C.R."/>
            <person name="Angers B."/>
            <person name="Qian P.Y."/>
        </authorList>
    </citation>
    <scope>NUCLEOTIDE SEQUENCE</scope>
    <source>
        <strain evidence="2">R07B-5</strain>
    </source>
</reference>
<feature type="region of interest" description="Disordered" evidence="1">
    <location>
        <begin position="180"/>
        <end position="208"/>
    </location>
</feature>
<dbReference type="InterPro" id="IPR006627">
    <property type="entry name" value="TDU_repeat"/>
</dbReference>
<feature type="region of interest" description="Disordered" evidence="1">
    <location>
        <begin position="376"/>
        <end position="395"/>
    </location>
</feature>
<dbReference type="GO" id="GO:0001223">
    <property type="term" value="F:transcription coactivator binding"/>
    <property type="evidence" value="ECO:0007669"/>
    <property type="project" value="TreeGrafter"/>
</dbReference>
<evidence type="ECO:0000256" key="1">
    <source>
        <dbReference type="SAM" id="MobiDB-lite"/>
    </source>
</evidence>
<dbReference type="GO" id="GO:0045892">
    <property type="term" value="P:negative regulation of DNA-templated transcription"/>
    <property type="evidence" value="ECO:0007669"/>
    <property type="project" value="TreeGrafter"/>
</dbReference>
<name>A0AAD9KSY6_RIDPI</name>
<dbReference type="Proteomes" id="UP001209878">
    <property type="component" value="Unassembled WGS sequence"/>
</dbReference>
<dbReference type="EMBL" id="JAODUO010000619">
    <property type="protein sequence ID" value="KAK2177094.1"/>
    <property type="molecule type" value="Genomic_DNA"/>
</dbReference>
<proteinExistence type="predicted"/>
<dbReference type="PANTHER" id="PTHR17604">
    <property type="entry name" value="TRANSCRIPTION COFACTOR VESTIGIAL-LIKE PROTEIN 4"/>
    <property type="match status" value="1"/>
</dbReference>
<accession>A0AAD9KSY6</accession>
<organism evidence="2 3">
    <name type="scientific">Ridgeia piscesae</name>
    <name type="common">Tubeworm</name>
    <dbReference type="NCBI Taxonomy" id="27915"/>
    <lineage>
        <taxon>Eukaryota</taxon>
        <taxon>Metazoa</taxon>
        <taxon>Spiralia</taxon>
        <taxon>Lophotrochozoa</taxon>
        <taxon>Annelida</taxon>
        <taxon>Polychaeta</taxon>
        <taxon>Sedentaria</taxon>
        <taxon>Canalipalpata</taxon>
        <taxon>Sabellida</taxon>
        <taxon>Siboglinidae</taxon>
        <taxon>Ridgeia</taxon>
    </lineage>
</organism>